<evidence type="ECO:0000259" key="2">
    <source>
        <dbReference type="Pfam" id="PF05239"/>
    </source>
</evidence>
<feature type="region of interest" description="Disordered" evidence="1">
    <location>
        <begin position="613"/>
        <end position="646"/>
    </location>
</feature>
<accession>A0ABW5NXS0</accession>
<dbReference type="EMBL" id="JBHUMK010000004">
    <property type="protein sequence ID" value="MFD2607862.1"/>
    <property type="molecule type" value="Genomic_DNA"/>
</dbReference>
<dbReference type="SUPFAM" id="SSF50346">
    <property type="entry name" value="PRC-barrel domain"/>
    <property type="match status" value="2"/>
</dbReference>
<evidence type="ECO:0000313" key="4">
    <source>
        <dbReference type="Proteomes" id="UP001597475"/>
    </source>
</evidence>
<dbReference type="Gene3D" id="2.30.30.240">
    <property type="entry name" value="PRC-barrel domain"/>
    <property type="match status" value="2"/>
</dbReference>
<keyword evidence="4" id="KW-1185">Reference proteome</keyword>
<sequence length="646" mass="66577">MIKGKEILGRNIVAISNGQKVETVHDIVFDHQANQVLGLLVEEGGWFRAAKVVPFDRIRSFGEHAIMIADPADVTSARDDSRLAEVLDSKVNLIGMALLTTDGQKLGRISDVYFDEHTGRVEGYDATGGLFADLSHGRTFVPAPDAVQIGADAAIVPVDVANAMREQGPGGVAGVFHGAATGVREGVQNVTEGVKDTYEAAAGSVREGVSGVTEAARGRSQDYVVGKRAGSEIVAEDGTVVIREGEVITPLHAEVAEWHGKLAALAASATTGSVAGAVQEATSSVRATVNTAAEAGQDRQKEFVIGKVAGADVTLDDGTPVVRRGETITAVQAATAERHGLLPAVTAAATGGTVGQTVTQVYTAATSRVREGVRDVQEAVTDRQRDFVVGKVAAREVTTGSGEVIVRAGESITAEQAEHAQREGKLTALMGVIAVDRAAAAPGPQAAIAETPASALGRRVKVDVRTSNGGIVAAQGQIVTPELLRRAEALGVSGELLQATGEGAGPAAGAGAAVAGGVASVTEGASQLLGKAKQWLSDRREETEAAISERAQGMEEERIRDALGRPVNRVVLAPDDSIILNVGEIVTNRAVDAARAGNVLDILLGSVSHEGAQVDPMATRPTEPGRASLESQPDLSKSAESDTGLL</sequence>
<name>A0ABW5NXS0_9DEIO</name>
<gene>
    <name evidence="3" type="ORF">ACFSR9_00200</name>
</gene>
<reference evidence="4" key="1">
    <citation type="journal article" date="2019" name="Int. J. Syst. Evol. Microbiol.">
        <title>The Global Catalogue of Microorganisms (GCM) 10K type strain sequencing project: providing services to taxonomists for standard genome sequencing and annotation.</title>
        <authorList>
            <consortium name="The Broad Institute Genomics Platform"/>
            <consortium name="The Broad Institute Genome Sequencing Center for Infectious Disease"/>
            <person name="Wu L."/>
            <person name="Ma J."/>
        </authorList>
    </citation>
    <scope>NUCLEOTIDE SEQUENCE [LARGE SCALE GENOMIC DNA]</scope>
    <source>
        <strain evidence="4">KCTC 33842</strain>
    </source>
</reference>
<evidence type="ECO:0000313" key="3">
    <source>
        <dbReference type="EMBL" id="MFD2607862.1"/>
    </source>
</evidence>
<dbReference type="InterPro" id="IPR011033">
    <property type="entry name" value="PRC_barrel-like_sf"/>
</dbReference>
<dbReference type="Proteomes" id="UP001597475">
    <property type="component" value="Unassembled WGS sequence"/>
</dbReference>
<comment type="caution">
    <text evidence="3">The sequence shown here is derived from an EMBL/GenBank/DDBJ whole genome shotgun (WGS) entry which is preliminary data.</text>
</comment>
<evidence type="ECO:0000256" key="1">
    <source>
        <dbReference type="SAM" id="MobiDB-lite"/>
    </source>
</evidence>
<feature type="domain" description="PRC-barrel" evidence="2">
    <location>
        <begin position="92"/>
        <end position="159"/>
    </location>
</feature>
<dbReference type="InterPro" id="IPR027275">
    <property type="entry name" value="PRC-brl_dom"/>
</dbReference>
<proteinExistence type="predicted"/>
<dbReference type="RefSeq" id="WP_386841897.1">
    <property type="nucleotide sequence ID" value="NZ_JBHUMK010000004.1"/>
</dbReference>
<dbReference type="Pfam" id="PF05239">
    <property type="entry name" value="PRC"/>
    <property type="match status" value="2"/>
</dbReference>
<protein>
    <submittedName>
        <fullName evidence="3">PRC-barrel domain-containing protein</fullName>
    </submittedName>
</protein>
<feature type="domain" description="PRC-barrel" evidence="2">
    <location>
        <begin position="2"/>
        <end position="73"/>
    </location>
</feature>
<organism evidence="3 4">
    <name type="scientific">Deinococcus taklimakanensis</name>
    <dbReference type="NCBI Taxonomy" id="536443"/>
    <lineage>
        <taxon>Bacteria</taxon>
        <taxon>Thermotogati</taxon>
        <taxon>Deinococcota</taxon>
        <taxon>Deinococci</taxon>
        <taxon>Deinococcales</taxon>
        <taxon>Deinococcaceae</taxon>
        <taxon>Deinococcus</taxon>
    </lineage>
</organism>